<feature type="transmembrane region" description="Helical" evidence="1">
    <location>
        <begin position="82"/>
        <end position="103"/>
    </location>
</feature>
<evidence type="ECO:0000313" key="2">
    <source>
        <dbReference type="EMBL" id="GAA0876124.1"/>
    </source>
</evidence>
<sequence length="127" mass="14421">MGRDFSLELYLKTLSLLILYGYTLIYIIRFALGILLEKRRILKLIYAITPKVLVIDLTLILISIIINHIYNMVSFLKVFNQIVGFSLAIIICFLVYINVWFTVSSGNTLGAISTFPVTIEHSVMSVS</sequence>
<keyword evidence="1" id="KW-0472">Membrane</keyword>
<keyword evidence="1" id="KW-0812">Transmembrane</keyword>
<dbReference type="EMBL" id="BAAAFH010000022">
    <property type="protein sequence ID" value="GAA0876124.1"/>
    <property type="molecule type" value="Genomic_DNA"/>
</dbReference>
<feature type="transmembrane region" description="Helical" evidence="1">
    <location>
        <begin position="14"/>
        <end position="36"/>
    </location>
</feature>
<keyword evidence="3" id="KW-1185">Reference proteome</keyword>
<reference evidence="3" key="1">
    <citation type="journal article" date="2019" name="Int. J. Syst. Evol. Microbiol.">
        <title>The Global Catalogue of Microorganisms (GCM) 10K type strain sequencing project: providing services to taxonomists for standard genome sequencing and annotation.</title>
        <authorList>
            <consortium name="The Broad Institute Genomics Platform"/>
            <consortium name="The Broad Institute Genome Sequencing Center for Infectious Disease"/>
            <person name="Wu L."/>
            <person name="Ma J."/>
        </authorList>
    </citation>
    <scope>NUCLEOTIDE SEQUENCE [LARGE SCALE GENOMIC DNA]</scope>
    <source>
        <strain evidence="3">JCM 16083</strain>
    </source>
</reference>
<gene>
    <name evidence="2" type="ORF">GCM10009118_25340</name>
</gene>
<feature type="transmembrane region" description="Helical" evidence="1">
    <location>
        <begin position="48"/>
        <end position="70"/>
    </location>
</feature>
<protein>
    <recommendedName>
        <fullName evidence="4">YggT family protein</fullName>
    </recommendedName>
</protein>
<organism evidence="2 3">
    <name type="scientific">Wandonia haliotis</name>
    <dbReference type="NCBI Taxonomy" id="574963"/>
    <lineage>
        <taxon>Bacteria</taxon>
        <taxon>Pseudomonadati</taxon>
        <taxon>Bacteroidota</taxon>
        <taxon>Flavobacteriia</taxon>
        <taxon>Flavobacteriales</taxon>
        <taxon>Crocinitomicaceae</taxon>
        <taxon>Wandonia</taxon>
    </lineage>
</organism>
<keyword evidence="1" id="KW-1133">Transmembrane helix</keyword>
<evidence type="ECO:0008006" key="4">
    <source>
        <dbReference type="Google" id="ProtNLM"/>
    </source>
</evidence>
<evidence type="ECO:0000256" key="1">
    <source>
        <dbReference type="SAM" id="Phobius"/>
    </source>
</evidence>
<name>A0ABN1MTB2_9FLAO</name>
<proteinExistence type="predicted"/>
<evidence type="ECO:0000313" key="3">
    <source>
        <dbReference type="Proteomes" id="UP001501126"/>
    </source>
</evidence>
<dbReference type="Proteomes" id="UP001501126">
    <property type="component" value="Unassembled WGS sequence"/>
</dbReference>
<accession>A0ABN1MTB2</accession>
<comment type="caution">
    <text evidence="2">The sequence shown here is derived from an EMBL/GenBank/DDBJ whole genome shotgun (WGS) entry which is preliminary data.</text>
</comment>